<comment type="caution">
    <text evidence="3">The sequence shown here is derived from an EMBL/GenBank/DDBJ whole genome shotgun (WGS) entry which is preliminary data.</text>
</comment>
<protein>
    <recommendedName>
        <fullName evidence="2">TraK C-terminal domain-containing protein</fullName>
    </recommendedName>
</protein>
<feature type="region of interest" description="Disordered" evidence="1">
    <location>
        <begin position="51"/>
        <end position="70"/>
    </location>
</feature>
<dbReference type="AlphaFoldDB" id="A0A6M0JS23"/>
<dbReference type="EMBL" id="JAAIJQ010000001">
    <property type="protein sequence ID" value="NEV60332.1"/>
    <property type="molecule type" value="Genomic_DNA"/>
</dbReference>
<dbReference type="Pfam" id="PF23536">
    <property type="entry name" value="TraK_C"/>
    <property type="match status" value="1"/>
</dbReference>
<keyword evidence="4" id="KW-1185">Reference proteome</keyword>
<dbReference type="Proteomes" id="UP000483379">
    <property type="component" value="Unassembled WGS sequence"/>
</dbReference>
<accession>A0A6M0JS23</accession>
<organism evidence="3 4">
    <name type="scientific">Thiorhodococcus minor</name>
    <dbReference type="NCBI Taxonomy" id="57489"/>
    <lineage>
        <taxon>Bacteria</taxon>
        <taxon>Pseudomonadati</taxon>
        <taxon>Pseudomonadota</taxon>
        <taxon>Gammaproteobacteria</taxon>
        <taxon>Chromatiales</taxon>
        <taxon>Chromatiaceae</taxon>
        <taxon>Thiorhodococcus</taxon>
    </lineage>
</organism>
<reference evidence="3 4" key="1">
    <citation type="submission" date="2020-02" db="EMBL/GenBank/DDBJ databases">
        <title>Genome sequences of Thiorhodococcus mannitoliphagus and Thiorhodococcus minor, purple sulfur photosynthetic bacteria in the gammaproteobacterial family, Chromatiaceae.</title>
        <authorList>
            <person name="Aviles F.A."/>
            <person name="Meyer T.E."/>
            <person name="Kyndt J.A."/>
        </authorList>
    </citation>
    <scope>NUCLEOTIDE SEQUENCE [LARGE SCALE GENOMIC DNA]</scope>
    <source>
        <strain evidence="3 4">DSM 11518</strain>
    </source>
</reference>
<sequence length="322" mass="34383">MHGHHPSLPQRLHPLTCAVCLILAGTGSPILAEEDPGIALPPVPDTLIDGTRDLQSDQVPGVGSGAAGKGHSTLAQPSHLEVGPVTLNVTPGVNVLVEIAIDQLNRILTPFPNPQVRTVAEASTSVDGSAVYLATSSEVPITLFISDASDPNHALSLTLAPRRIPPRELRLVLTDPLPLPSQTASATVPPGASAPEYVERLTEAMRALAREELPEGYRLRPARPDESVDCVQDGLETRRGQVLEGQDVALVTALVRNVSAARLEIEERACRAQGEDETVAVAAWPQVWLEPGEMVELYLAVRPTPPERVHPPRPSLLGAERR</sequence>
<name>A0A6M0JS23_9GAMM</name>
<feature type="domain" description="TraK C-terminal" evidence="2">
    <location>
        <begin position="194"/>
        <end position="299"/>
    </location>
</feature>
<evidence type="ECO:0000313" key="4">
    <source>
        <dbReference type="Proteomes" id="UP000483379"/>
    </source>
</evidence>
<gene>
    <name evidence="3" type="ORF">G3446_00215</name>
</gene>
<evidence type="ECO:0000259" key="2">
    <source>
        <dbReference type="Pfam" id="PF23536"/>
    </source>
</evidence>
<evidence type="ECO:0000256" key="1">
    <source>
        <dbReference type="SAM" id="MobiDB-lite"/>
    </source>
</evidence>
<dbReference type="InterPro" id="IPR055397">
    <property type="entry name" value="TraK_C"/>
</dbReference>
<proteinExistence type="predicted"/>
<evidence type="ECO:0000313" key="3">
    <source>
        <dbReference type="EMBL" id="NEV60332.1"/>
    </source>
</evidence>